<feature type="compositionally biased region" description="Polar residues" evidence="1">
    <location>
        <begin position="71"/>
        <end position="87"/>
    </location>
</feature>
<feature type="compositionally biased region" description="Acidic residues" evidence="1">
    <location>
        <begin position="317"/>
        <end position="326"/>
    </location>
</feature>
<reference evidence="3" key="1">
    <citation type="submission" date="2021-02" db="EMBL/GenBank/DDBJ databases">
        <authorList>
            <person name="Nowell W R."/>
        </authorList>
    </citation>
    <scope>NUCLEOTIDE SEQUENCE</scope>
</reference>
<feature type="region of interest" description="Disordered" evidence="1">
    <location>
        <begin position="305"/>
        <end position="326"/>
    </location>
</feature>
<evidence type="ECO:0000313" key="3">
    <source>
        <dbReference type="EMBL" id="CAF4030436.1"/>
    </source>
</evidence>
<dbReference type="EMBL" id="CAJNOK010015279">
    <property type="protein sequence ID" value="CAF1222248.1"/>
    <property type="molecule type" value="Genomic_DNA"/>
</dbReference>
<gene>
    <name evidence="2" type="ORF">OVA965_LOCUS24974</name>
    <name evidence="3" type="ORF">TMI583_LOCUS25703</name>
</gene>
<comment type="caution">
    <text evidence="3">The sequence shown here is derived from an EMBL/GenBank/DDBJ whole genome shotgun (WGS) entry which is preliminary data.</text>
</comment>
<proteinExistence type="predicted"/>
<evidence type="ECO:0000313" key="2">
    <source>
        <dbReference type="EMBL" id="CAF1222248.1"/>
    </source>
</evidence>
<name>A0A8S2P3P0_9BILA</name>
<protein>
    <submittedName>
        <fullName evidence="3">Uncharacterized protein</fullName>
    </submittedName>
</protein>
<feature type="compositionally biased region" description="Polar residues" evidence="1">
    <location>
        <begin position="307"/>
        <end position="316"/>
    </location>
</feature>
<sequence>MSFSNLKMCDEDSISLYTNLQDVMLSDECQYSQSSQQSVMLTKNGPMAPPLVQNILRAQENSPSPKRPAASQATARTNSTSRITAPSNAKRFAGPGSVQDRMLQGKSQVQPTTSSTPAAAPPPKNTCDAFKFAIDNFMRPYGRMMEEQAKRIEQLDQNVTKLIKVVSDLTTLPDDLKKAAAKVMNGRRAEEDEDCILELNGKDFSQLGKTARITTTAREIVRFCYGQTADIKSLKFGELNILLGGVAYLHSIPYSQVWSVQEQIKNSLSQMKYDISKSPKIKRGQHRFPVSQSQITPIRRVRGAAATGNNNNSFTGEQDENEEGEEAAVSYRNLEEEEEDYNNNFWVVNLNILFCDANIPL</sequence>
<organism evidence="3 4">
    <name type="scientific">Didymodactylos carnosus</name>
    <dbReference type="NCBI Taxonomy" id="1234261"/>
    <lineage>
        <taxon>Eukaryota</taxon>
        <taxon>Metazoa</taxon>
        <taxon>Spiralia</taxon>
        <taxon>Gnathifera</taxon>
        <taxon>Rotifera</taxon>
        <taxon>Eurotatoria</taxon>
        <taxon>Bdelloidea</taxon>
        <taxon>Philodinida</taxon>
        <taxon>Philodinidae</taxon>
        <taxon>Didymodactylos</taxon>
    </lineage>
</organism>
<feature type="region of interest" description="Disordered" evidence="1">
    <location>
        <begin position="60"/>
        <end position="125"/>
    </location>
</feature>
<evidence type="ECO:0000256" key="1">
    <source>
        <dbReference type="SAM" id="MobiDB-lite"/>
    </source>
</evidence>
<dbReference type="Proteomes" id="UP000682733">
    <property type="component" value="Unassembled WGS sequence"/>
</dbReference>
<dbReference type="EMBL" id="CAJOBA010036824">
    <property type="protein sequence ID" value="CAF4030436.1"/>
    <property type="molecule type" value="Genomic_DNA"/>
</dbReference>
<accession>A0A8S2P3P0</accession>
<dbReference type="Proteomes" id="UP000677228">
    <property type="component" value="Unassembled WGS sequence"/>
</dbReference>
<dbReference type="AlphaFoldDB" id="A0A8S2P3P0"/>
<evidence type="ECO:0000313" key="4">
    <source>
        <dbReference type="Proteomes" id="UP000682733"/>
    </source>
</evidence>